<dbReference type="Proteomes" id="UP001185737">
    <property type="component" value="Unassembled WGS sequence"/>
</dbReference>
<dbReference type="SUPFAM" id="SSF54637">
    <property type="entry name" value="Thioesterase/thiol ester dehydrase-isomerase"/>
    <property type="match status" value="1"/>
</dbReference>
<dbReference type="CDD" id="cd03441">
    <property type="entry name" value="R_hydratase_like"/>
    <property type="match status" value="1"/>
</dbReference>
<protein>
    <submittedName>
        <fullName evidence="2">MaoC family dehydratase N-terminal domain-containing protein</fullName>
    </submittedName>
</protein>
<dbReference type="InterPro" id="IPR039569">
    <property type="entry name" value="FAS1-like_DH_region"/>
</dbReference>
<dbReference type="Gene3D" id="3.10.129.10">
    <property type="entry name" value="Hotdog Thioesterase"/>
    <property type="match status" value="1"/>
</dbReference>
<evidence type="ECO:0000259" key="1">
    <source>
        <dbReference type="Pfam" id="PF13452"/>
    </source>
</evidence>
<accession>A0ABU4C9D9</accession>
<gene>
    <name evidence="2" type="ORF">R3Q59_06575</name>
</gene>
<comment type="caution">
    <text evidence="2">The sequence shown here is derived from an EMBL/GenBank/DDBJ whole genome shotgun (WGS) entry which is preliminary data.</text>
</comment>
<dbReference type="InterPro" id="IPR029069">
    <property type="entry name" value="HotDog_dom_sf"/>
</dbReference>
<feature type="domain" description="FAS1-like dehydratase" evidence="1">
    <location>
        <begin position="7"/>
        <end position="137"/>
    </location>
</feature>
<organism evidence="2 3">
    <name type="scientific">Rhodococcus jostii</name>
    <dbReference type="NCBI Taxonomy" id="132919"/>
    <lineage>
        <taxon>Bacteria</taxon>
        <taxon>Bacillati</taxon>
        <taxon>Actinomycetota</taxon>
        <taxon>Actinomycetes</taxon>
        <taxon>Mycobacteriales</taxon>
        <taxon>Nocardiaceae</taxon>
        <taxon>Rhodococcus</taxon>
    </lineage>
</organism>
<sequence length="151" mass="16869">MIDPTDLIGRQLPSFTAIAERGQLRFFASVLGETDPVYTDLAHAHEAGYPDLLIPPTFLFSLELTRPNPHGALAELGVDMRQVLHGEQSFRYHSLAFAGEELVLTPSYSNYYEKKGGALRFLVRRTAVTRKGEPVAELENVLVIRELELTT</sequence>
<evidence type="ECO:0000313" key="3">
    <source>
        <dbReference type="Proteomes" id="UP001185737"/>
    </source>
</evidence>
<reference evidence="2 3" key="1">
    <citation type="submission" date="2023-10" db="EMBL/GenBank/DDBJ databases">
        <title>Development of a sustainable strategy for remediation of hydrocarbon-contaminated territories based on the waste exchange concept.</title>
        <authorList>
            <person name="Krivoruchko A."/>
        </authorList>
    </citation>
    <scope>NUCLEOTIDE SEQUENCE [LARGE SCALE GENOMIC DNA]</scope>
    <source>
        <strain evidence="2 3">IEGM 60</strain>
    </source>
</reference>
<dbReference type="InterPro" id="IPR016709">
    <property type="entry name" value="HadA-like"/>
</dbReference>
<dbReference type="PIRSF" id="PIRSF018072">
    <property type="entry name" value="UCP018072"/>
    <property type="match status" value="1"/>
</dbReference>
<proteinExistence type="predicted"/>
<keyword evidence="3" id="KW-1185">Reference proteome</keyword>
<dbReference type="EMBL" id="JAWLKA010000003">
    <property type="protein sequence ID" value="MDV6280161.1"/>
    <property type="molecule type" value="Genomic_DNA"/>
</dbReference>
<dbReference type="Pfam" id="PF13452">
    <property type="entry name" value="FAS1_DH_region"/>
    <property type="match status" value="1"/>
</dbReference>
<dbReference type="RefSeq" id="WP_317567801.1">
    <property type="nucleotide sequence ID" value="NZ_JAWLKA010000003.1"/>
</dbReference>
<evidence type="ECO:0000313" key="2">
    <source>
        <dbReference type="EMBL" id="MDV6280161.1"/>
    </source>
</evidence>
<name>A0ABU4C9D9_RHOJO</name>